<dbReference type="Proteomes" id="UP000178127">
    <property type="component" value="Unassembled WGS sequence"/>
</dbReference>
<dbReference type="STRING" id="1802620.A3D91_03650"/>
<organism evidence="1 2">
    <name type="scientific">candidate division WWE3 bacterium RIFCSPHIGHO2_02_FULL_38_14</name>
    <dbReference type="NCBI Taxonomy" id="1802620"/>
    <lineage>
        <taxon>Bacteria</taxon>
        <taxon>Katanobacteria</taxon>
    </lineage>
</organism>
<comment type="caution">
    <text evidence="1">The sequence shown here is derived from an EMBL/GenBank/DDBJ whole genome shotgun (WGS) entry which is preliminary data.</text>
</comment>
<protein>
    <submittedName>
        <fullName evidence="1">Uncharacterized protein</fullName>
    </submittedName>
</protein>
<dbReference type="AlphaFoldDB" id="A0A1F4VC25"/>
<dbReference type="EMBL" id="MEVD01000001">
    <property type="protein sequence ID" value="OGC54677.1"/>
    <property type="molecule type" value="Genomic_DNA"/>
</dbReference>
<accession>A0A1F4VC25</accession>
<gene>
    <name evidence="1" type="ORF">A3D91_03650</name>
</gene>
<sequence>MPANTDESPVSLEELSAHLSTEIPNLDKVRVALGEVYREAVEGGQASDFHDFTRADLLKVVEYSNDTLPGLTGKPEAQLEESSRLHQNLNEVEMEAYTNLAEIDEARKYGDGPSEQIVDEQNNLNVEAATIRAQLHLFEAAFGK</sequence>
<reference evidence="1 2" key="1">
    <citation type="journal article" date="2016" name="Nat. Commun.">
        <title>Thousands of microbial genomes shed light on interconnected biogeochemical processes in an aquifer system.</title>
        <authorList>
            <person name="Anantharaman K."/>
            <person name="Brown C.T."/>
            <person name="Hug L.A."/>
            <person name="Sharon I."/>
            <person name="Castelle C.J."/>
            <person name="Probst A.J."/>
            <person name="Thomas B.C."/>
            <person name="Singh A."/>
            <person name="Wilkins M.J."/>
            <person name="Karaoz U."/>
            <person name="Brodie E.L."/>
            <person name="Williams K.H."/>
            <person name="Hubbard S.S."/>
            <person name="Banfield J.F."/>
        </authorList>
    </citation>
    <scope>NUCLEOTIDE SEQUENCE [LARGE SCALE GENOMIC DNA]</scope>
</reference>
<evidence type="ECO:0000313" key="2">
    <source>
        <dbReference type="Proteomes" id="UP000178127"/>
    </source>
</evidence>
<evidence type="ECO:0000313" key="1">
    <source>
        <dbReference type="EMBL" id="OGC54677.1"/>
    </source>
</evidence>
<proteinExistence type="predicted"/>
<name>A0A1F4VC25_UNCKA</name>